<dbReference type="AlphaFoldDB" id="A0AAD5JJG9"/>
<proteinExistence type="predicted"/>
<keyword evidence="3" id="KW-1185">Reference proteome</keyword>
<gene>
    <name evidence="2" type="ORF">LWI28_008251</name>
</gene>
<dbReference type="Proteomes" id="UP001064489">
    <property type="component" value="Chromosome 1"/>
</dbReference>
<comment type="caution">
    <text evidence="2">The sequence shown here is derived from an EMBL/GenBank/DDBJ whole genome shotgun (WGS) entry which is preliminary data.</text>
</comment>
<evidence type="ECO:0000256" key="1">
    <source>
        <dbReference type="SAM" id="MobiDB-lite"/>
    </source>
</evidence>
<accession>A0AAD5JJG9</accession>
<dbReference type="EMBL" id="JAJSOW010000003">
    <property type="protein sequence ID" value="KAI9194692.1"/>
    <property type="molecule type" value="Genomic_DNA"/>
</dbReference>
<feature type="compositionally biased region" description="Polar residues" evidence="1">
    <location>
        <begin position="19"/>
        <end position="31"/>
    </location>
</feature>
<sequence>MTLNGFVYRIVYTIANNTPEKPQQYQNSRNSPGKFPPGPPTHKNYREVPSRKKQLPRPRHRKLDLRSDEAADNEPFWTGGEGPRAGNQRQRRAMAVSPFERRSALIGAELDVGDEEEWDDRPCLNLMESAVTTTHRQRLRRLSGGAWARVLPAAKVSDC</sequence>
<feature type="region of interest" description="Disordered" evidence="1">
    <location>
        <begin position="19"/>
        <end position="90"/>
    </location>
</feature>
<organism evidence="2 3">
    <name type="scientific">Acer negundo</name>
    <name type="common">Box elder</name>
    <dbReference type="NCBI Taxonomy" id="4023"/>
    <lineage>
        <taxon>Eukaryota</taxon>
        <taxon>Viridiplantae</taxon>
        <taxon>Streptophyta</taxon>
        <taxon>Embryophyta</taxon>
        <taxon>Tracheophyta</taxon>
        <taxon>Spermatophyta</taxon>
        <taxon>Magnoliopsida</taxon>
        <taxon>eudicotyledons</taxon>
        <taxon>Gunneridae</taxon>
        <taxon>Pentapetalae</taxon>
        <taxon>rosids</taxon>
        <taxon>malvids</taxon>
        <taxon>Sapindales</taxon>
        <taxon>Sapindaceae</taxon>
        <taxon>Hippocastanoideae</taxon>
        <taxon>Acereae</taxon>
        <taxon>Acer</taxon>
    </lineage>
</organism>
<reference evidence="2" key="2">
    <citation type="submission" date="2023-02" db="EMBL/GenBank/DDBJ databases">
        <authorList>
            <person name="Swenson N.G."/>
            <person name="Wegrzyn J.L."/>
            <person name="Mcevoy S.L."/>
        </authorList>
    </citation>
    <scope>NUCLEOTIDE SEQUENCE</scope>
    <source>
        <strain evidence="2">91603</strain>
        <tissue evidence="2">Leaf</tissue>
    </source>
</reference>
<protein>
    <submittedName>
        <fullName evidence="2">Uncharacterized protein</fullName>
    </submittedName>
</protein>
<evidence type="ECO:0000313" key="2">
    <source>
        <dbReference type="EMBL" id="KAI9194692.1"/>
    </source>
</evidence>
<name>A0AAD5JJG9_ACENE</name>
<reference evidence="2" key="1">
    <citation type="journal article" date="2022" name="Plant J.">
        <title>Strategies of tolerance reflected in two North American maple genomes.</title>
        <authorList>
            <person name="McEvoy S.L."/>
            <person name="Sezen U.U."/>
            <person name="Trouern-Trend A."/>
            <person name="McMahon S.M."/>
            <person name="Schaberg P.G."/>
            <person name="Yang J."/>
            <person name="Wegrzyn J.L."/>
            <person name="Swenson N.G."/>
        </authorList>
    </citation>
    <scope>NUCLEOTIDE SEQUENCE</scope>
    <source>
        <strain evidence="2">91603</strain>
    </source>
</reference>
<evidence type="ECO:0000313" key="3">
    <source>
        <dbReference type="Proteomes" id="UP001064489"/>
    </source>
</evidence>
<feature type="compositionally biased region" description="Basic residues" evidence="1">
    <location>
        <begin position="51"/>
        <end position="63"/>
    </location>
</feature>